<evidence type="ECO:0000313" key="6">
    <source>
        <dbReference type="Proteomes" id="UP000631300"/>
    </source>
</evidence>
<dbReference type="Gene3D" id="2.60.40.10">
    <property type="entry name" value="Immunoglobulins"/>
    <property type="match status" value="5"/>
</dbReference>
<dbReference type="SUPFAM" id="SSF49373">
    <property type="entry name" value="Invasin/intimin cell-adhesion fragments"/>
    <property type="match status" value="5"/>
</dbReference>
<keyword evidence="3" id="KW-0732">Signal</keyword>
<protein>
    <recommendedName>
        <fullName evidence="4">Big-1 domain-containing protein</fullName>
    </recommendedName>
</protein>
<dbReference type="EMBL" id="BMXP01000001">
    <property type="protein sequence ID" value="GGW76753.1"/>
    <property type="molecule type" value="Genomic_DNA"/>
</dbReference>
<dbReference type="PROSITE" id="PS51257">
    <property type="entry name" value="PROKAR_LIPOPROTEIN"/>
    <property type="match status" value="1"/>
</dbReference>
<dbReference type="GO" id="GO:0009279">
    <property type="term" value="C:cell outer membrane"/>
    <property type="evidence" value="ECO:0007669"/>
    <property type="project" value="TreeGrafter"/>
</dbReference>
<dbReference type="InterPro" id="IPR051715">
    <property type="entry name" value="Intimin-Invasin_domain"/>
</dbReference>
<dbReference type="AlphaFoldDB" id="A0A918MUS6"/>
<reference evidence="5" key="2">
    <citation type="submission" date="2020-09" db="EMBL/GenBank/DDBJ databases">
        <authorList>
            <person name="Sun Q."/>
            <person name="Kim S."/>
        </authorList>
    </citation>
    <scope>NUCLEOTIDE SEQUENCE</scope>
    <source>
        <strain evidence="5">KCTC 22164</strain>
    </source>
</reference>
<dbReference type="PANTHER" id="PTHR39576:SF1">
    <property type="entry name" value="INVASIN"/>
    <property type="match status" value="1"/>
</dbReference>
<accession>A0A918MUS6</accession>
<reference evidence="5" key="1">
    <citation type="journal article" date="2014" name="Int. J. Syst. Evol. Microbiol.">
        <title>Complete genome sequence of Corynebacterium casei LMG S-19264T (=DSM 44701T), isolated from a smear-ripened cheese.</title>
        <authorList>
            <consortium name="US DOE Joint Genome Institute (JGI-PGF)"/>
            <person name="Walter F."/>
            <person name="Albersmeier A."/>
            <person name="Kalinowski J."/>
            <person name="Ruckert C."/>
        </authorList>
    </citation>
    <scope>NUCLEOTIDE SEQUENCE</scope>
    <source>
        <strain evidence="5">KCTC 22164</strain>
    </source>
</reference>
<evidence type="ECO:0000259" key="4">
    <source>
        <dbReference type="PROSITE" id="PS51127"/>
    </source>
</evidence>
<dbReference type="InterPro" id="IPR003344">
    <property type="entry name" value="Big_1_dom"/>
</dbReference>
<feature type="region of interest" description="Disordered" evidence="2">
    <location>
        <begin position="706"/>
        <end position="732"/>
    </location>
</feature>
<evidence type="ECO:0000256" key="1">
    <source>
        <dbReference type="ARBA" id="ARBA00010116"/>
    </source>
</evidence>
<evidence type="ECO:0000256" key="3">
    <source>
        <dbReference type="SAM" id="SignalP"/>
    </source>
</evidence>
<feature type="signal peptide" evidence="3">
    <location>
        <begin position="1"/>
        <end position="21"/>
    </location>
</feature>
<name>A0A918MUS6_9ALTE</name>
<evidence type="ECO:0000256" key="2">
    <source>
        <dbReference type="SAM" id="MobiDB-lite"/>
    </source>
</evidence>
<feature type="compositionally biased region" description="Pro residues" evidence="2">
    <location>
        <begin position="712"/>
        <end position="721"/>
    </location>
</feature>
<sequence>MRGLVKTLTLFGAIMLLVACGGGGSVSRDDTGGDNDGGNDDPAVSVTLQMEDNDGNTDRNLSIDNPLFIVATVTDESGDPVTDTLVSFTISEPTLAEFTNDTGTARTNDEGIARLGITVGSSAGDGQITATLPGGETGSTTFTSTGSGSGGIQPSTLQLYASSVQLPSSGSDQVELIAVVKNAQSVLMEGVEVSFSANNNAGVELQLNQPVTAADGTARAILTTQNNAANRTVTVTAQTGTLTQSVNVNVFGTEVTINGTSSVILNDSVQYTLRVQDSDGVAIPNQEIALSAANGSLASSTVVTGADGQANVTYTATTAGADTITASALNAEASFSLTVQQDEFSFTTAPTDEVPLNQDTEVAVTWNQNGNPLVNGDVTFSTSRGEIVGSASTSTDSNGRAAFTLRSDNAGLAAITATGYDSNGNEVVTARLDIEFIATVPDTIIADATPDLIGPDGQTSTITAIVRDDDGNLVKNAVVTFNVNDTSTGSISPSQSTTDSNGVASTVFTSGAVTSQDAVVITAAISGNPAISDDVLLTVGNRAFDISIGTGNIINSPDNATYMKEFAVFVTDSVGNPIRGVDLTASVTPVKFANGGVYFEGGWSWNGEVWQPAYTSICSNEDKNANGILDPGEDNNGDNELSPGIVGTISFAGDAVTDDNGQAVVEVRYPRAYAAFYNSVIKVFAQSTGSEASASINYTYAAAADDLEDEASPPPSSPFNNPPRACEPPVAD</sequence>
<proteinExistence type="inferred from homology"/>
<keyword evidence="6" id="KW-1185">Reference proteome</keyword>
<dbReference type="SMART" id="SM00634">
    <property type="entry name" value="BID_1"/>
    <property type="match status" value="5"/>
</dbReference>
<feature type="domain" description="Big-1" evidence="4">
    <location>
        <begin position="254"/>
        <end position="347"/>
    </location>
</feature>
<dbReference type="InterPro" id="IPR008964">
    <property type="entry name" value="Invasin/intimin_cell_adhesion"/>
</dbReference>
<gene>
    <name evidence="5" type="ORF">GCM10007391_06920</name>
</gene>
<dbReference type="RefSeq" id="WP_189403678.1">
    <property type="nucleotide sequence ID" value="NZ_BMXP01000001.1"/>
</dbReference>
<comment type="caution">
    <text evidence="5">The sequence shown here is derived from an EMBL/GenBank/DDBJ whole genome shotgun (WGS) entry which is preliminary data.</text>
</comment>
<evidence type="ECO:0000313" key="5">
    <source>
        <dbReference type="EMBL" id="GGW76753.1"/>
    </source>
</evidence>
<comment type="similarity">
    <text evidence="1">Belongs to the intimin/invasin family.</text>
</comment>
<feature type="domain" description="Big-1" evidence="4">
    <location>
        <begin position="434"/>
        <end position="539"/>
    </location>
</feature>
<feature type="chain" id="PRO_5037954403" description="Big-1 domain-containing protein" evidence="3">
    <location>
        <begin position="22"/>
        <end position="732"/>
    </location>
</feature>
<dbReference type="InterPro" id="IPR013783">
    <property type="entry name" value="Ig-like_fold"/>
</dbReference>
<dbReference type="Pfam" id="PF02369">
    <property type="entry name" value="Big_1"/>
    <property type="match status" value="4"/>
</dbReference>
<dbReference type="Proteomes" id="UP000631300">
    <property type="component" value="Unassembled WGS sequence"/>
</dbReference>
<organism evidence="5 6">
    <name type="scientific">Alteromonas halophila</name>
    <dbReference type="NCBI Taxonomy" id="516698"/>
    <lineage>
        <taxon>Bacteria</taxon>
        <taxon>Pseudomonadati</taxon>
        <taxon>Pseudomonadota</taxon>
        <taxon>Gammaproteobacteria</taxon>
        <taxon>Alteromonadales</taxon>
        <taxon>Alteromonadaceae</taxon>
        <taxon>Alteromonas/Salinimonas group</taxon>
        <taxon>Alteromonas</taxon>
    </lineage>
</organism>
<dbReference type="PANTHER" id="PTHR39576">
    <property type="entry name" value="ATTACHING AND EFFACING PROTEIN HOMOLOG-RELATED-RELATED"/>
    <property type="match status" value="1"/>
</dbReference>
<dbReference type="PROSITE" id="PS51127">
    <property type="entry name" value="BIG1"/>
    <property type="match status" value="2"/>
</dbReference>